<protein>
    <submittedName>
        <fullName evidence="1">Uncharacterized protein</fullName>
    </submittedName>
</protein>
<evidence type="ECO:0000313" key="1">
    <source>
        <dbReference type="EMBL" id="KAK7476974.1"/>
    </source>
</evidence>
<dbReference type="Proteomes" id="UP001519460">
    <property type="component" value="Unassembled WGS sequence"/>
</dbReference>
<evidence type="ECO:0000313" key="2">
    <source>
        <dbReference type="Proteomes" id="UP001519460"/>
    </source>
</evidence>
<keyword evidence="2" id="KW-1185">Reference proteome</keyword>
<name>A0ABD0JPP4_9CAEN</name>
<sequence>MYGDHFHPAQPPLGLCYRTPTTDAMALRFFVRWLSYLVTHHTCTVSKFNTTAERRAQYTNIEKNPI</sequence>
<proteinExistence type="predicted"/>
<feature type="non-terminal residue" evidence="1">
    <location>
        <position position="66"/>
    </location>
</feature>
<gene>
    <name evidence="1" type="ORF">BaRGS_00031750</name>
</gene>
<dbReference type="AlphaFoldDB" id="A0ABD0JPP4"/>
<accession>A0ABD0JPP4</accession>
<dbReference type="EMBL" id="JACVVK020000360">
    <property type="protein sequence ID" value="KAK7476974.1"/>
    <property type="molecule type" value="Genomic_DNA"/>
</dbReference>
<organism evidence="1 2">
    <name type="scientific">Batillaria attramentaria</name>
    <dbReference type="NCBI Taxonomy" id="370345"/>
    <lineage>
        <taxon>Eukaryota</taxon>
        <taxon>Metazoa</taxon>
        <taxon>Spiralia</taxon>
        <taxon>Lophotrochozoa</taxon>
        <taxon>Mollusca</taxon>
        <taxon>Gastropoda</taxon>
        <taxon>Caenogastropoda</taxon>
        <taxon>Sorbeoconcha</taxon>
        <taxon>Cerithioidea</taxon>
        <taxon>Batillariidae</taxon>
        <taxon>Batillaria</taxon>
    </lineage>
</organism>
<reference evidence="1 2" key="1">
    <citation type="journal article" date="2023" name="Sci. Data">
        <title>Genome assembly of the Korean intertidal mud-creeper Batillaria attramentaria.</title>
        <authorList>
            <person name="Patra A.K."/>
            <person name="Ho P.T."/>
            <person name="Jun S."/>
            <person name="Lee S.J."/>
            <person name="Kim Y."/>
            <person name="Won Y.J."/>
        </authorList>
    </citation>
    <scope>NUCLEOTIDE SEQUENCE [LARGE SCALE GENOMIC DNA]</scope>
    <source>
        <strain evidence="1">Wonlab-2016</strain>
    </source>
</reference>
<comment type="caution">
    <text evidence="1">The sequence shown here is derived from an EMBL/GenBank/DDBJ whole genome shotgun (WGS) entry which is preliminary data.</text>
</comment>